<feature type="region of interest" description="Disordered" evidence="1">
    <location>
        <begin position="50"/>
        <end position="89"/>
    </location>
</feature>
<dbReference type="Proteomes" id="UP000054097">
    <property type="component" value="Unassembled WGS sequence"/>
</dbReference>
<reference evidence="3" key="2">
    <citation type="submission" date="2015-01" db="EMBL/GenBank/DDBJ databases">
        <title>Evolutionary Origins and Diversification of the Mycorrhizal Mutualists.</title>
        <authorList>
            <consortium name="DOE Joint Genome Institute"/>
            <consortium name="Mycorrhizal Genomics Consortium"/>
            <person name="Kohler A."/>
            <person name="Kuo A."/>
            <person name="Nagy L.G."/>
            <person name="Floudas D."/>
            <person name="Copeland A."/>
            <person name="Barry K.W."/>
            <person name="Cichocki N."/>
            <person name="Veneault-Fourrey C."/>
            <person name="LaButti K."/>
            <person name="Lindquist E.A."/>
            <person name="Lipzen A."/>
            <person name="Lundell T."/>
            <person name="Morin E."/>
            <person name="Murat C."/>
            <person name="Riley R."/>
            <person name="Ohm R."/>
            <person name="Sun H."/>
            <person name="Tunlid A."/>
            <person name="Henrissat B."/>
            <person name="Grigoriev I.V."/>
            <person name="Hibbett D.S."/>
            <person name="Martin F."/>
        </authorList>
    </citation>
    <scope>NUCLEOTIDE SEQUENCE [LARGE SCALE GENOMIC DNA]</scope>
    <source>
        <strain evidence="3">MAFF 305830</strain>
    </source>
</reference>
<dbReference type="EMBL" id="KN824308">
    <property type="protein sequence ID" value="KIM26171.1"/>
    <property type="molecule type" value="Genomic_DNA"/>
</dbReference>
<evidence type="ECO:0000313" key="2">
    <source>
        <dbReference type="EMBL" id="KIM26171.1"/>
    </source>
</evidence>
<proteinExistence type="predicted"/>
<protein>
    <submittedName>
        <fullName evidence="2">Uncharacterized protein</fullName>
    </submittedName>
</protein>
<reference evidence="2 3" key="1">
    <citation type="submission" date="2014-04" db="EMBL/GenBank/DDBJ databases">
        <authorList>
            <consortium name="DOE Joint Genome Institute"/>
            <person name="Kuo A."/>
            <person name="Zuccaro A."/>
            <person name="Kohler A."/>
            <person name="Nagy L.G."/>
            <person name="Floudas D."/>
            <person name="Copeland A."/>
            <person name="Barry K.W."/>
            <person name="Cichocki N."/>
            <person name="Veneault-Fourrey C."/>
            <person name="LaButti K."/>
            <person name="Lindquist E.A."/>
            <person name="Lipzen A."/>
            <person name="Lundell T."/>
            <person name="Morin E."/>
            <person name="Murat C."/>
            <person name="Sun H."/>
            <person name="Tunlid A."/>
            <person name="Henrissat B."/>
            <person name="Grigoriev I.V."/>
            <person name="Hibbett D.S."/>
            <person name="Martin F."/>
            <person name="Nordberg H.P."/>
            <person name="Cantor M.N."/>
            <person name="Hua S.X."/>
        </authorList>
    </citation>
    <scope>NUCLEOTIDE SEQUENCE [LARGE SCALE GENOMIC DNA]</scope>
    <source>
        <strain evidence="2 3">MAFF 305830</strain>
    </source>
</reference>
<keyword evidence="3" id="KW-1185">Reference proteome</keyword>
<name>A0A0C3B3X2_SERVB</name>
<organism evidence="2 3">
    <name type="scientific">Serendipita vermifera MAFF 305830</name>
    <dbReference type="NCBI Taxonomy" id="933852"/>
    <lineage>
        <taxon>Eukaryota</taxon>
        <taxon>Fungi</taxon>
        <taxon>Dikarya</taxon>
        <taxon>Basidiomycota</taxon>
        <taxon>Agaricomycotina</taxon>
        <taxon>Agaricomycetes</taxon>
        <taxon>Sebacinales</taxon>
        <taxon>Serendipitaceae</taxon>
        <taxon>Serendipita</taxon>
    </lineage>
</organism>
<accession>A0A0C3B3X2</accession>
<dbReference type="AlphaFoldDB" id="A0A0C3B3X2"/>
<feature type="compositionally biased region" description="Polar residues" evidence="1">
    <location>
        <begin position="50"/>
        <end position="62"/>
    </location>
</feature>
<evidence type="ECO:0000256" key="1">
    <source>
        <dbReference type="SAM" id="MobiDB-lite"/>
    </source>
</evidence>
<dbReference type="HOGENOM" id="CLU_2456177_0_0_1"/>
<gene>
    <name evidence="2" type="ORF">M408DRAFT_197133</name>
</gene>
<evidence type="ECO:0000313" key="3">
    <source>
        <dbReference type="Proteomes" id="UP000054097"/>
    </source>
</evidence>
<sequence length="89" mass="10006">MPPATETTSNYTNALSGEFRERLDFSKPYLDMYSAERPVQLGSFAQNARTWPSVPRNTSTLESGKGSDEDGSAINARTRQHRRNEIKIV</sequence>